<accession>A0A1M5YNY8</accession>
<proteinExistence type="predicted"/>
<gene>
    <name evidence="7" type="ORF">SAMN02745229_01638</name>
</gene>
<dbReference type="OrthoDB" id="359441at2"/>
<evidence type="ECO:0000313" key="7">
    <source>
        <dbReference type="EMBL" id="SHI13696.1"/>
    </source>
</evidence>
<dbReference type="Pfam" id="PF04893">
    <property type="entry name" value="Yip1"/>
    <property type="match status" value="1"/>
</dbReference>
<dbReference type="InterPro" id="IPR006977">
    <property type="entry name" value="Yip1_dom"/>
</dbReference>
<evidence type="ECO:0000256" key="3">
    <source>
        <dbReference type="ARBA" id="ARBA00022989"/>
    </source>
</evidence>
<comment type="subcellular location">
    <subcellularLocation>
        <location evidence="1">Membrane</location>
        <topology evidence="1">Multi-pass membrane protein</topology>
    </subcellularLocation>
</comment>
<dbReference type="GO" id="GO:0016020">
    <property type="term" value="C:membrane"/>
    <property type="evidence" value="ECO:0007669"/>
    <property type="project" value="UniProtKB-SubCell"/>
</dbReference>
<keyword evidence="2 5" id="KW-0812">Transmembrane</keyword>
<dbReference type="RefSeq" id="WP_073386912.1">
    <property type="nucleotide sequence ID" value="NZ_FQXK01000012.1"/>
</dbReference>
<dbReference type="Proteomes" id="UP000184278">
    <property type="component" value="Unassembled WGS sequence"/>
</dbReference>
<feature type="transmembrane region" description="Helical" evidence="5">
    <location>
        <begin position="68"/>
        <end position="87"/>
    </location>
</feature>
<evidence type="ECO:0000259" key="6">
    <source>
        <dbReference type="Pfam" id="PF04893"/>
    </source>
</evidence>
<feature type="transmembrane region" description="Helical" evidence="5">
    <location>
        <begin position="99"/>
        <end position="126"/>
    </location>
</feature>
<evidence type="ECO:0000256" key="5">
    <source>
        <dbReference type="SAM" id="Phobius"/>
    </source>
</evidence>
<reference evidence="8" key="1">
    <citation type="submission" date="2016-11" db="EMBL/GenBank/DDBJ databases">
        <authorList>
            <person name="Varghese N."/>
            <person name="Submissions S."/>
        </authorList>
    </citation>
    <scope>NUCLEOTIDE SEQUENCE [LARGE SCALE GENOMIC DNA]</scope>
    <source>
        <strain evidence="8">DSM 3071</strain>
    </source>
</reference>
<organism evidence="7 8">
    <name type="scientific">Butyrivibrio fibrisolvens DSM 3071</name>
    <dbReference type="NCBI Taxonomy" id="1121131"/>
    <lineage>
        <taxon>Bacteria</taxon>
        <taxon>Bacillati</taxon>
        <taxon>Bacillota</taxon>
        <taxon>Clostridia</taxon>
        <taxon>Lachnospirales</taxon>
        <taxon>Lachnospiraceae</taxon>
        <taxon>Butyrivibrio</taxon>
    </lineage>
</organism>
<evidence type="ECO:0000256" key="4">
    <source>
        <dbReference type="ARBA" id="ARBA00023136"/>
    </source>
</evidence>
<dbReference type="AlphaFoldDB" id="A0A1M5YNY8"/>
<feature type="transmembrane region" description="Helical" evidence="5">
    <location>
        <begin position="30"/>
        <end position="48"/>
    </location>
</feature>
<name>A0A1M5YNY8_BUTFI</name>
<evidence type="ECO:0000313" key="8">
    <source>
        <dbReference type="Proteomes" id="UP000184278"/>
    </source>
</evidence>
<feature type="transmembrane region" description="Helical" evidence="5">
    <location>
        <begin position="132"/>
        <end position="152"/>
    </location>
</feature>
<keyword evidence="8" id="KW-1185">Reference proteome</keyword>
<feature type="domain" description="Yip1" evidence="6">
    <location>
        <begin position="11"/>
        <end position="180"/>
    </location>
</feature>
<keyword evidence="3 5" id="KW-1133">Transmembrane helix</keyword>
<dbReference type="EMBL" id="FQXK01000012">
    <property type="protein sequence ID" value="SHI13696.1"/>
    <property type="molecule type" value="Genomic_DNA"/>
</dbReference>
<evidence type="ECO:0000256" key="2">
    <source>
        <dbReference type="ARBA" id="ARBA00022692"/>
    </source>
</evidence>
<sequence length="206" mass="23435">MLYGKSLKYLFHVIFHPFDGFWDLKFEKRGSLGAAITIVILTIITLSIEKQGTGFLYNMNRLSELNIVVDIFTIVLVYVLWCTANWCTTSLMEGKGRMIDILIAVGYSMAPIVLIRLPLVAVSHFITSNEGSFYMVFKTVSVMWALLLLFLGTMITHQYTVKKTIVTCIITVVGMGIIMFIGLLFFNVIGRMITFVATIYKELRFR</sequence>
<protein>
    <submittedName>
        <fullName evidence="7">Yip1 domain-containing protein</fullName>
    </submittedName>
</protein>
<dbReference type="STRING" id="1121131.SAMN02745229_01638"/>
<dbReference type="GeneID" id="89511923"/>
<feature type="transmembrane region" description="Helical" evidence="5">
    <location>
        <begin position="164"/>
        <end position="186"/>
    </location>
</feature>
<keyword evidence="4 5" id="KW-0472">Membrane</keyword>
<evidence type="ECO:0000256" key="1">
    <source>
        <dbReference type="ARBA" id="ARBA00004141"/>
    </source>
</evidence>